<protein>
    <submittedName>
        <fullName evidence="2">Uncharacterized protein</fullName>
    </submittedName>
</protein>
<evidence type="ECO:0000256" key="1">
    <source>
        <dbReference type="SAM" id="Phobius"/>
    </source>
</evidence>
<gene>
    <name evidence="2" type="ORF">CSPHI_09755</name>
</gene>
<dbReference type="STRING" id="1437874.CSPHI_09755"/>
<dbReference type="Proteomes" id="UP000185469">
    <property type="component" value="Chromosome"/>
</dbReference>
<evidence type="ECO:0000313" key="2">
    <source>
        <dbReference type="EMBL" id="APT91243.1"/>
    </source>
</evidence>
<feature type="transmembrane region" description="Helical" evidence="1">
    <location>
        <begin position="161"/>
        <end position="184"/>
    </location>
</feature>
<keyword evidence="1" id="KW-0812">Transmembrane</keyword>
<dbReference type="OrthoDB" id="4406622at2"/>
<reference evidence="2 3" key="1">
    <citation type="submission" date="2014-08" db="EMBL/GenBank/DDBJ databases">
        <title>Complete genome sequence of Corynebacterium sphenisci CECT 5990(T) (=DSM 44792(T)), isolated from healthy wild penguins.</title>
        <authorList>
            <person name="Ruckert C."/>
            <person name="Albersmeier A."/>
            <person name="Winkler A."/>
            <person name="Kalinowski J."/>
        </authorList>
    </citation>
    <scope>NUCLEOTIDE SEQUENCE [LARGE SCALE GENOMIC DNA]</scope>
    <source>
        <strain evidence="2 3">DSM 44792</strain>
    </source>
</reference>
<keyword evidence="1" id="KW-0472">Membrane</keyword>
<feature type="transmembrane region" description="Helical" evidence="1">
    <location>
        <begin position="126"/>
        <end position="149"/>
    </location>
</feature>
<proteinExistence type="predicted"/>
<dbReference type="EMBL" id="CP009248">
    <property type="protein sequence ID" value="APT91243.1"/>
    <property type="molecule type" value="Genomic_DNA"/>
</dbReference>
<dbReference type="KEGG" id="csph:CSPHI_09755"/>
<organism evidence="2 3">
    <name type="scientific">Corynebacterium sphenisci DSM 44792</name>
    <dbReference type="NCBI Taxonomy" id="1437874"/>
    <lineage>
        <taxon>Bacteria</taxon>
        <taxon>Bacillati</taxon>
        <taxon>Actinomycetota</taxon>
        <taxon>Actinomycetes</taxon>
        <taxon>Mycobacteriales</taxon>
        <taxon>Corynebacteriaceae</taxon>
        <taxon>Corynebacterium</taxon>
    </lineage>
</organism>
<feature type="transmembrane region" description="Helical" evidence="1">
    <location>
        <begin position="46"/>
        <end position="68"/>
    </location>
</feature>
<name>A0A1L7CZM4_9CORY</name>
<sequence>MSTTIHDRDDRMAGYWRYRRERFARRRRLAEAHGPLHPLRVRRRLVAGYVAALAAMHLVAIPLCAAVLRADDPAWGRWGVAWAVLVLVAMALWQLVVYAAGTLDDAPRECLDEYELSRLDRLRGRAYRIGVWFLMLFSGGALALGAWVAATRPDWAAGVPYVLGVIALLGGLSILAIPSVTLAWTTPED</sequence>
<accession>A0A1L7CZM4</accession>
<feature type="transmembrane region" description="Helical" evidence="1">
    <location>
        <begin position="80"/>
        <end position="101"/>
    </location>
</feature>
<keyword evidence="3" id="KW-1185">Reference proteome</keyword>
<dbReference type="RefSeq" id="WP_075692811.1">
    <property type="nucleotide sequence ID" value="NZ_CP009248.1"/>
</dbReference>
<keyword evidence="1" id="KW-1133">Transmembrane helix</keyword>
<dbReference type="AlphaFoldDB" id="A0A1L7CZM4"/>
<evidence type="ECO:0000313" key="3">
    <source>
        <dbReference type="Proteomes" id="UP000185469"/>
    </source>
</evidence>